<evidence type="ECO:0000256" key="3">
    <source>
        <dbReference type="PROSITE-ProRule" id="PRU01379"/>
    </source>
</evidence>
<dbReference type="Proteomes" id="UP000838412">
    <property type="component" value="Chromosome 4"/>
</dbReference>
<dbReference type="SMART" id="SM00631">
    <property type="entry name" value="Zn_pept"/>
    <property type="match status" value="1"/>
</dbReference>
<feature type="active site" description="Proton donor/acceptor" evidence="3">
    <location>
        <position position="330"/>
    </location>
</feature>
<dbReference type="GO" id="GO:0006508">
    <property type="term" value="P:proteolysis"/>
    <property type="evidence" value="ECO:0007669"/>
    <property type="project" value="InterPro"/>
</dbReference>
<dbReference type="PANTHER" id="PTHR11705">
    <property type="entry name" value="PROTEASE FAMILY M14 CARBOXYPEPTIDASE A,B"/>
    <property type="match status" value="1"/>
</dbReference>
<dbReference type="CDD" id="cd06227">
    <property type="entry name" value="M14-CPA-like"/>
    <property type="match status" value="1"/>
</dbReference>
<feature type="domain" description="Peptidase M14" evidence="5">
    <location>
        <begin position="56"/>
        <end position="371"/>
    </location>
</feature>
<dbReference type="GO" id="GO:0005615">
    <property type="term" value="C:extracellular space"/>
    <property type="evidence" value="ECO:0007669"/>
    <property type="project" value="TreeGrafter"/>
</dbReference>
<evidence type="ECO:0000256" key="4">
    <source>
        <dbReference type="SAM" id="Phobius"/>
    </source>
</evidence>
<dbReference type="PROSITE" id="PS52035">
    <property type="entry name" value="PEPTIDASE_M14"/>
    <property type="match status" value="1"/>
</dbReference>
<dbReference type="EMBL" id="OV696689">
    <property type="protein sequence ID" value="CAH1262685.1"/>
    <property type="molecule type" value="Genomic_DNA"/>
</dbReference>
<protein>
    <submittedName>
        <fullName evidence="6">CPA4 protein</fullName>
    </submittedName>
</protein>
<keyword evidence="4" id="KW-0812">Transmembrane</keyword>
<organism evidence="6 7">
    <name type="scientific">Branchiostoma lanceolatum</name>
    <name type="common">Common lancelet</name>
    <name type="synonym">Amphioxus lanceolatum</name>
    <dbReference type="NCBI Taxonomy" id="7740"/>
    <lineage>
        <taxon>Eukaryota</taxon>
        <taxon>Metazoa</taxon>
        <taxon>Chordata</taxon>
        <taxon>Cephalochordata</taxon>
        <taxon>Leptocardii</taxon>
        <taxon>Amphioxiformes</taxon>
        <taxon>Branchiostomatidae</taxon>
        <taxon>Branchiostoma</taxon>
    </lineage>
</organism>
<dbReference type="GO" id="GO:0004181">
    <property type="term" value="F:metallocarboxypeptidase activity"/>
    <property type="evidence" value="ECO:0007669"/>
    <property type="project" value="InterPro"/>
</dbReference>
<comment type="similarity">
    <text evidence="2 3">Belongs to the peptidase M14 family.</text>
</comment>
<dbReference type="OrthoDB" id="3626597at2759"/>
<dbReference type="Gene3D" id="3.40.630.10">
    <property type="entry name" value="Zn peptidases"/>
    <property type="match status" value="1"/>
</dbReference>
<feature type="transmembrane region" description="Helical" evidence="4">
    <location>
        <begin position="393"/>
        <end position="414"/>
    </location>
</feature>
<keyword evidence="4" id="KW-1133">Transmembrane helix</keyword>
<gene>
    <name evidence="6" type="primary">CPA4</name>
    <name evidence="6" type="ORF">BLAG_LOCUS17639</name>
</gene>
<keyword evidence="4" id="KW-0472">Membrane</keyword>
<dbReference type="SUPFAM" id="SSF53187">
    <property type="entry name" value="Zn-dependent exopeptidases"/>
    <property type="match status" value="1"/>
</dbReference>
<evidence type="ECO:0000313" key="7">
    <source>
        <dbReference type="Proteomes" id="UP000838412"/>
    </source>
</evidence>
<dbReference type="GO" id="GO:0008270">
    <property type="term" value="F:zinc ion binding"/>
    <property type="evidence" value="ECO:0007669"/>
    <property type="project" value="InterPro"/>
</dbReference>
<keyword evidence="7" id="KW-1185">Reference proteome</keyword>
<dbReference type="AlphaFoldDB" id="A0A8J9ZTU9"/>
<evidence type="ECO:0000256" key="2">
    <source>
        <dbReference type="ARBA" id="ARBA00005988"/>
    </source>
</evidence>
<evidence type="ECO:0000256" key="1">
    <source>
        <dbReference type="ARBA" id="ARBA00001947"/>
    </source>
</evidence>
<evidence type="ECO:0000313" key="6">
    <source>
        <dbReference type="EMBL" id="CAH1262685.1"/>
    </source>
</evidence>
<comment type="cofactor">
    <cofactor evidence="1">
        <name>Zn(2+)</name>
        <dbReference type="ChEBI" id="CHEBI:29105"/>
    </cofactor>
</comment>
<reference evidence="6" key="1">
    <citation type="submission" date="2022-01" db="EMBL/GenBank/DDBJ databases">
        <authorList>
            <person name="Braso-Vives M."/>
        </authorList>
    </citation>
    <scope>NUCLEOTIDE SEQUENCE</scope>
</reference>
<dbReference type="PANTHER" id="PTHR11705:SF119">
    <property type="entry name" value="OS02G0119300 PROTEIN"/>
    <property type="match status" value="1"/>
</dbReference>
<feature type="transmembrane region" description="Helical" evidence="4">
    <location>
        <begin position="21"/>
        <end position="37"/>
    </location>
</feature>
<dbReference type="Pfam" id="PF00246">
    <property type="entry name" value="Peptidase_M14"/>
    <property type="match status" value="1"/>
</dbReference>
<dbReference type="InterPro" id="IPR000834">
    <property type="entry name" value="Peptidase_M14"/>
</dbReference>
<accession>A0A8J9ZTU9</accession>
<dbReference type="InterPro" id="IPR034269">
    <property type="entry name" value="At5g42320_M14_CPD"/>
</dbReference>
<sequence length="438" mass="50328">MTVHSCSCTPQRLGRTLCNPLLLLYISLLFLLTWLPWTQGRDVKPVKEKYLPDYTVYHNLTQVGAHMQELAQKFPAYLRLDTNYRSRNGRPQYVLRVSNFSGSYSIQHSTEVGLTPVKARVLLAYGEHAREFFPVESMFHLLLNLTGGLTAPEGSHSKAYTSEILSKIDLFIVAIVNPDGRQHVERSKNYCWRGTSTGVDLNRNFDWQFGGPGSSGDPEDEEYRGAAAFSEPECFVLTDLVTKFQFDAFLSLHSGTRDIYLPFSDSQSKHEQRKPKNLADQMRLAKLLSDAMVPEFQHGIGYKLNQYTADGTSFDYMAGVKELPFSLAVEMWGDRDSPSKRCFDLFNPPNKDLQTALDEVQPLYETLFSYLSYWKERQARSPFGVIEEPSMSFMYFCLAMTVLFVVFVCMHRHLPSSLRAFPKRRVISINRLWMMWRD</sequence>
<proteinExistence type="inferred from homology"/>
<evidence type="ECO:0000259" key="5">
    <source>
        <dbReference type="PROSITE" id="PS52035"/>
    </source>
</evidence>
<name>A0A8J9ZTU9_BRALA</name>